<feature type="domain" description="Cyclin N-terminal" evidence="1">
    <location>
        <begin position="30"/>
        <end position="164"/>
    </location>
</feature>
<sequence length="332" mass="37869">MQPSIESNKSSHAPGQRNVDETMEFVMEKLAIMKQQETTHYRASNYLSQNAANATVNDRRALCIWGFDIMRICRIDRSIAVIGISFFDRFLSHYESRVVQCCLHRRREFQLAFISCLMISIKARDGKAVKLQFINEYLCKGMYHLHEITQMEIEILRTLSWRLNGPTAIDFIQCFMELLPSTIEPAVAMSLTEISKANAENAMLNYMSVLQAPSIIALASIASSLELLSLPLSYLVDIRSWMMQCTTSVTTEDWPNHHNDIFDWRRSGLINRHICTLTNYFRTKSVNCELICSGHEEASDFGDECGSFKWATSSLRKNLLDGESCEVFSPAA</sequence>
<name>A0ABD3QR00_9STRA</name>
<keyword evidence="3" id="KW-1185">Reference proteome</keyword>
<dbReference type="InterPro" id="IPR039361">
    <property type="entry name" value="Cyclin"/>
</dbReference>
<reference evidence="2 3" key="1">
    <citation type="journal article" date="2020" name="G3 (Bethesda)">
        <title>Improved Reference Genome for Cyclotella cryptica CCMP332, a Model for Cell Wall Morphogenesis, Salinity Adaptation, and Lipid Production in Diatoms (Bacillariophyta).</title>
        <authorList>
            <person name="Roberts W.R."/>
            <person name="Downey K.M."/>
            <person name="Ruck E.C."/>
            <person name="Traller J.C."/>
            <person name="Alverson A.J."/>
        </authorList>
    </citation>
    <scope>NUCLEOTIDE SEQUENCE [LARGE SCALE GENOMIC DNA]</scope>
    <source>
        <strain evidence="2 3">CCMP332</strain>
    </source>
</reference>
<dbReference type="SUPFAM" id="SSF47954">
    <property type="entry name" value="Cyclin-like"/>
    <property type="match status" value="2"/>
</dbReference>
<dbReference type="InterPro" id="IPR006671">
    <property type="entry name" value="Cyclin_N"/>
</dbReference>
<evidence type="ECO:0000259" key="1">
    <source>
        <dbReference type="Pfam" id="PF00134"/>
    </source>
</evidence>
<organism evidence="2 3">
    <name type="scientific">Cyclotella cryptica</name>
    <dbReference type="NCBI Taxonomy" id="29204"/>
    <lineage>
        <taxon>Eukaryota</taxon>
        <taxon>Sar</taxon>
        <taxon>Stramenopiles</taxon>
        <taxon>Ochrophyta</taxon>
        <taxon>Bacillariophyta</taxon>
        <taxon>Coscinodiscophyceae</taxon>
        <taxon>Thalassiosirophycidae</taxon>
        <taxon>Stephanodiscales</taxon>
        <taxon>Stephanodiscaceae</taxon>
        <taxon>Cyclotella</taxon>
    </lineage>
</organism>
<protein>
    <recommendedName>
        <fullName evidence="1">Cyclin N-terminal domain-containing protein</fullName>
    </recommendedName>
</protein>
<dbReference type="InterPro" id="IPR036915">
    <property type="entry name" value="Cyclin-like_sf"/>
</dbReference>
<dbReference type="PANTHER" id="PTHR10177">
    <property type="entry name" value="CYCLINS"/>
    <property type="match status" value="1"/>
</dbReference>
<evidence type="ECO:0000313" key="3">
    <source>
        <dbReference type="Proteomes" id="UP001516023"/>
    </source>
</evidence>
<dbReference type="Proteomes" id="UP001516023">
    <property type="component" value="Unassembled WGS sequence"/>
</dbReference>
<dbReference type="Pfam" id="PF00134">
    <property type="entry name" value="Cyclin_N"/>
    <property type="match status" value="1"/>
</dbReference>
<dbReference type="Gene3D" id="1.10.472.10">
    <property type="entry name" value="Cyclin-like"/>
    <property type="match status" value="2"/>
</dbReference>
<evidence type="ECO:0000313" key="2">
    <source>
        <dbReference type="EMBL" id="KAL3802655.1"/>
    </source>
</evidence>
<gene>
    <name evidence="2" type="ORF">HJC23_011979</name>
</gene>
<comment type="caution">
    <text evidence="2">The sequence shown here is derived from an EMBL/GenBank/DDBJ whole genome shotgun (WGS) entry which is preliminary data.</text>
</comment>
<dbReference type="EMBL" id="JABMIG020000018">
    <property type="protein sequence ID" value="KAL3802655.1"/>
    <property type="molecule type" value="Genomic_DNA"/>
</dbReference>
<accession>A0ABD3QR00</accession>
<dbReference type="FunFam" id="1.10.472.10:FF:000093">
    <property type="entry name" value="Predicted protein"/>
    <property type="match status" value="1"/>
</dbReference>
<proteinExistence type="predicted"/>
<dbReference type="AlphaFoldDB" id="A0ABD3QR00"/>